<feature type="repeat" description="PPR" evidence="3">
    <location>
        <begin position="175"/>
        <end position="209"/>
    </location>
</feature>
<dbReference type="FunFam" id="1.25.40.10:FF:001811">
    <property type="entry name" value="Putative pentatricopeptide repeat-containing protein At1g64310"/>
    <property type="match status" value="1"/>
</dbReference>
<gene>
    <name evidence="4" type="primary">PCMP-E65_0</name>
    <name evidence="4" type="ORF">CK203_072681</name>
</gene>
<dbReference type="FunFam" id="1.25.40.10:FF:000343">
    <property type="entry name" value="Pentatricopeptide repeat-containing protein At3g58590"/>
    <property type="match status" value="1"/>
</dbReference>
<dbReference type="FunFam" id="1.25.40.10:FF:000797">
    <property type="entry name" value="Pentatricopeptide repeat-containing protein chloroplastic"/>
    <property type="match status" value="1"/>
</dbReference>
<dbReference type="Gene3D" id="1.25.40.10">
    <property type="entry name" value="Tetratricopeptide repeat domain"/>
    <property type="match status" value="4"/>
</dbReference>
<feature type="repeat" description="PPR" evidence="3">
    <location>
        <begin position="412"/>
        <end position="442"/>
    </location>
</feature>
<organism evidence="4 5">
    <name type="scientific">Vitis vinifera</name>
    <name type="common">Grape</name>
    <dbReference type="NCBI Taxonomy" id="29760"/>
    <lineage>
        <taxon>Eukaryota</taxon>
        <taxon>Viridiplantae</taxon>
        <taxon>Streptophyta</taxon>
        <taxon>Embryophyta</taxon>
        <taxon>Tracheophyta</taxon>
        <taxon>Spermatophyta</taxon>
        <taxon>Magnoliopsida</taxon>
        <taxon>eudicotyledons</taxon>
        <taxon>Gunneridae</taxon>
        <taxon>Pentapetalae</taxon>
        <taxon>rosids</taxon>
        <taxon>Vitales</taxon>
        <taxon>Vitaceae</taxon>
        <taxon>Viteae</taxon>
        <taxon>Vitis</taxon>
    </lineage>
</organism>
<evidence type="ECO:0000256" key="2">
    <source>
        <dbReference type="ARBA" id="ARBA00061659"/>
    </source>
</evidence>
<dbReference type="PROSITE" id="PS51375">
    <property type="entry name" value="PPR"/>
    <property type="match status" value="5"/>
</dbReference>
<dbReference type="GO" id="GO:0009451">
    <property type="term" value="P:RNA modification"/>
    <property type="evidence" value="ECO:0007669"/>
    <property type="project" value="InterPro"/>
</dbReference>
<comment type="caution">
    <text evidence="4">The sequence shown here is derived from an EMBL/GenBank/DDBJ whole genome shotgun (WGS) entry which is preliminary data.</text>
</comment>
<dbReference type="InterPro" id="IPR046848">
    <property type="entry name" value="E_motif"/>
</dbReference>
<dbReference type="Proteomes" id="UP000288805">
    <property type="component" value="Unassembled WGS sequence"/>
</dbReference>
<evidence type="ECO:0000256" key="1">
    <source>
        <dbReference type="ARBA" id="ARBA00022737"/>
    </source>
</evidence>
<accession>A0A438EYW4</accession>
<reference evidence="4 5" key="1">
    <citation type="journal article" date="2018" name="PLoS Genet.">
        <title>Population sequencing reveals clonal diversity and ancestral inbreeding in the grapevine cultivar Chardonnay.</title>
        <authorList>
            <person name="Roach M.J."/>
            <person name="Johnson D.L."/>
            <person name="Bohlmann J."/>
            <person name="van Vuuren H.J."/>
            <person name="Jones S.J."/>
            <person name="Pretorius I.S."/>
            <person name="Schmidt S.A."/>
            <person name="Borneman A.R."/>
        </authorList>
    </citation>
    <scope>NUCLEOTIDE SEQUENCE [LARGE SCALE GENOMIC DNA]</scope>
    <source>
        <strain evidence="5">cv. Chardonnay</strain>
        <tissue evidence="4">Leaf</tissue>
    </source>
</reference>
<dbReference type="PANTHER" id="PTHR47926:SF347">
    <property type="entry name" value="PENTATRICOPEPTIDE REPEAT-CONTAINING PROTEIN"/>
    <property type="match status" value="1"/>
</dbReference>
<evidence type="ECO:0000256" key="3">
    <source>
        <dbReference type="PROSITE-ProRule" id="PRU00708"/>
    </source>
</evidence>
<keyword evidence="1" id="KW-0677">Repeat</keyword>
<dbReference type="Pfam" id="PF01535">
    <property type="entry name" value="PPR"/>
    <property type="match status" value="2"/>
</dbReference>
<dbReference type="GO" id="GO:0003723">
    <property type="term" value="F:RNA binding"/>
    <property type="evidence" value="ECO:0007669"/>
    <property type="project" value="InterPro"/>
</dbReference>
<evidence type="ECO:0000313" key="5">
    <source>
        <dbReference type="Proteomes" id="UP000288805"/>
    </source>
</evidence>
<dbReference type="InterPro" id="IPR002885">
    <property type="entry name" value="PPR_rpt"/>
</dbReference>
<feature type="repeat" description="PPR" evidence="3">
    <location>
        <begin position="377"/>
        <end position="411"/>
    </location>
</feature>
<dbReference type="Pfam" id="PF13041">
    <property type="entry name" value="PPR_2"/>
    <property type="match status" value="3"/>
</dbReference>
<dbReference type="EMBL" id="QGNW01001159">
    <property type="protein sequence ID" value="RVW52940.1"/>
    <property type="molecule type" value="Genomic_DNA"/>
</dbReference>
<protein>
    <submittedName>
        <fullName evidence="4">Putative pentatricopeptide repeat-containing protein</fullName>
    </submittedName>
</protein>
<dbReference type="InterPro" id="IPR011990">
    <property type="entry name" value="TPR-like_helical_dom_sf"/>
</dbReference>
<proteinExistence type="inferred from homology"/>
<evidence type="ECO:0000313" key="4">
    <source>
        <dbReference type="EMBL" id="RVW52940.1"/>
    </source>
</evidence>
<sequence length="560" mass="61967">MKLQILRLPQFSKLLFELSKIHQSLPRTKKLHAFIIRNHLSDDPFYATRILRFYAINSDLCSARNLFDGTSHRSVYLWNSVIRAYAGEHQFDDALLLFAKMLRTEIKPDSFTFACVLRACAENFDPDGLRVVHGGVVVSGLGFDSVCGSALVTAYSKLCMVDEASRVFYGMAEQDLVLWNAMAAGYGYCGFWDKGLQLFSAMRSMGEQPDSYTMVGLISGLADPNLLGIGKGIHGFCLKSSFDCNAHVGSALVSMYSRCHCLNSAYGVFTILSQPDLVTWSALITGLSKSGDYEKALLFFRKMNMEGKRVDPILISSVLAASGQSAILGPGSEIHGYVLRHGLESEVMISSALIDMYSKCGFVNLGVRVFDSMPNRNTVSYNSMILGLGIHGLASQAFKMFEEVLEKGFKPDESTFSALLCTCCHAGLVNDGREIFSRMTEEFHIQARTEHYVHMVKLLGMAGELQEAYDLILSLQQPADSGIWGALLSCCNFHGNSELAAIVAQQLFENKPEKSAYRVMLSNIYAGDERWDDVKKLRDDIQEAGIKKMPGLSWIGVGRI</sequence>
<comment type="similarity">
    <text evidence="2">Belongs to the PPR family. PCMP-E subfamily.</text>
</comment>
<dbReference type="Pfam" id="PF20431">
    <property type="entry name" value="E_motif"/>
    <property type="match status" value="1"/>
</dbReference>
<feature type="repeat" description="PPR" evidence="3">
    <location>
        <begin position="276"/>
        <end position="310"/>
    </location>
</feature>
<dbReference type="PANTHER" id="PTHR47926">
    <property type="entry name" value="PENTATRICOPEPTIDE REPEAT-CONTAINING PROTEIN"/>
    <property type="match status" value="1"/>
</dbReference>
<dbReference type="AlphaFoldDB" id="A0A438EYW4"/>
<dbReference type="FunFam" id="1.25.40.10:FF:000529">
    <property type="entry name" value="Pentatricopeptide repeat-containing protein"/>
    <property type="match status" value="1"/>
</dbReference>
<dbReference type="FunFam" id="1.25.40.10:FF:001184">
    <property type="entry name" value="Putative pentatricopeptide repeat-containing protein At3g18840"/>
    <property type="match status" value="1"/>
</dbReference>
<feature type="repeat" description="PPR" evidence="3">
    <location>
        <begin position="74"/>
        <end position="108"/>
    </location>
</feature>
<dbReference type="GO" id="GO:0005737">
    <property type="term" value="C:cytoplasm"/>
    <property type="evidence" value="ECO:0007669"/>
    <property type="project" value="UniProtKB-ARBA"/>
</dbReference>
<dbReference type="InterPro" id="IPR046960">
    <property type="entry name" value="PPR_At4g14850-like_plant"/>
</dbReference>
<name>A0A438EYW4_VITVI</name>
<dbReference type="NCBIfam" id="TIGR00756">
    <property type="entry name" value="PPR"/>
    <property type="match status" value="5"/>
</dbReference>